<dbReference type="Proteomes" id="UP000199001">
    <property type="component" value="Unassembled WGS sequence"/>
</dbReference>
<evidence type="ECO:0000313" key="4">
    <source>
        <dbReference type="Proteomes" id="UP000199001"/>
    </source>
</evidence>
<dbReference type="InterPro" id="IPR013559">
    <property type="entry name" value="YheO"/>
</dbReference>
<dbReference type="PANTHER" id="PTHR35568">
    <property type="entry name" value="TRANSCRIPTIONAL REGULATOR DAUR"/>
    <property type="match status" value="1"/>
</dbReference>
<sequence length="221" mass="23792">MLDDRRAAVAAHTSQDAILDALRPVIEGIAETFGPWCEVVLHDYRRPERSVVAIAGSVTNRHVGGAMSEIGLSMLARGDDAVNDLNYVNRTPHGKVIKSSTMPLRDANGHVFAALCINLDIMPLRQVGSLVNHLIGAETRQVATTTFTDDFDEVLDAMVTAEEARLGKPVATLTPEERIRLVGALDARGVFSVRNAVPRVAAKLGVSRSGLYATLTRARNG</sequence>
<dbReference type="EMBL" id="FMHZ01000002">
    <property type="protein sequence ID" value="SCL70278.1"/>
    <property type="molecule type" value="Genomic_DNA"/>
</dbReference>
<organism evidence="3 4">
    <name type="scientific">Micromonospora citrea</name>
    <dbReference type="NCBI Taxonomy" id="47855"/>
    <lineage>
        <taxon>Bacteria</taxon>
        <taxon>Bacillati</taxon>
        <taxon>Actinomycetota</taxon>
        <taxon>Actinomycetes</taxon>
        <taxon>Micromonosporales</taxon>
        <taxon>Micromonosporaceae</taxon>
        <taxon>Micromonospora</taxon>
    </lineage>
</organism>
<dbReference type="Pfam" id="PF08348">
    <property type="entry name" value="PAS_6"/>
    <property type="match status" value="1"/>
</dbReference>
<dbReference type="InterPro" id="IPR039445">
    <property type="entry name" value="DauR-like_HTH"/>
</dbReference>
<keyword evidence="3" id="KW-0238">DNA-binding</keyword>
<dbReference type="Pfam" id="PF13309">
    <property type="entry name" value="HTH_22"/>
    <property type="match status" value="1"/>
</dbReference>
<dbReference type="InterPro" id="IPR039446">
    <property type="entry name" value="DauR-like"/>
</dbReference>
<dbReference type="AlphaFoldDB" id="A0A1C6VV95"/>
<accession>A0A1C6VV95</accession>
<reference evidence="4" key="1">
    <citation type="submission" date="2016-06" db="EMBL/GenBank/DDBJ databases">
        <authorList>
            <person name="Varghese N."/>
            <person name="Submissions Spin"/>
        </authorList>
    </citation>
    <scope>NUCLEOTIDE SEQUENCE [LARGE SCALE GENOMIC DNA]</scope>
    <source>
        <strain evidence="4">DSM 43903</strain>
    </source>
</reference>
<protein>
    <submittedName>
        <fullName evidence="3">Predicted transcriptional regulator YheO, contains PAS and DNA-binding HTH domains</fullName>
    </submittedName>
</protein>
<evidence type="ECO:0000313" key="3">
    <source>
        <dbReference type="EMBL" id="SCL70278.1"/>
    </source>
</evidence>
<dbReference type="PANTHER" id="PTHR35568:SF1">
    <property type="entry name" value="TRANSCRIPTIONAL REGULATOR DAUR"/>
    <property type="match status" value="1"/>
</dbReference>
<name>A0A1C6VV95_9ACTN</name>
<feature type="domain" description="YheO-like" evidence="1">
    <location>
        <begin position="19"/>
        <end position="127"/>
    </location>
</feature>
<gene>
    <name evidence="3" type="ORF">GA0070606_5346</name>
</gene>
<feature type="domain" description="Transcriptional regulator DauR-like HTH" evidence="2">
    <location>
        <begin position="155"/>
        <end position="215"/>
    </location>
</feature>
<keyword evidence="4" id="KW-1185">Reference proteome</keyword>
<evidence type="ECO:0000259" key="2">
    <source>
        <dbReference type="Pfam" id="PF13309"/>
    </source>
</evidence>
<dbReference type="GO" id="GO:0003677">
    <property type="term" value="F:DNA binding"/>
    <property type="evidence" value="ECO:0007669"/>
    <property type="project" value="UniProtKB-KW"/>
</dbReference>
<proteinExistence type="predicted"/>
<evidence type="ECO:0000259" key="1">
    <source>
        <dbReference type="Pfam" id="PF08348"/>
    </source>
</evidence>
<dbReference type="RefSeq" id="WP_091105580.1">
    <property type="nucleotide sequence ID" value="NZ_FMHZ01000002.1"/>
</dbReference>
<dbReference type="OrthoDB" id="9796595at2"/>